<keyword evidence="2" id="KW-0472">Membrane</keyword>
<evidence type="ECO:0000256" key="1">
    <source>
        <dbReference type="SAM" id="MobiDB-lite"/>
    </source>
</evidence>
<evidence type="ECO:0000313" key="4">
    <source>
        <dbReference type="Proteomes" id="UP000323506"/>
    </source>
</evidence>
<dbReference type="Proteomes" id="UP000323506">
    <property type="component" value="Chromosome D11"/>
</dbReference>
<gene>
    <name evidence="3" type="ORF">ES288_D11G021000v1</name>
</gene>
<evidence type="ECO:0000256" key="2">
    <source>
        <dbReference type="SAM" id="Phobius"/>
    </source>
</evidence>
<sequence length="162" mass="17893">MDLYYNFTKRLGQCLHERNYVGTNGTMHCNLTIAFWKPQSCFIELCYSKQWGFSHLLNQYKSPILSPPFSDSTTMGTYAKTMILLLLVLYLVPFIAKVKGLDAGATSADSGINEDMVEVKMRKLKLDVDIVKDYTPVIPNPKHEPPPRGKPGTSAGSGGGGS</sequence>
<accession>A0A5D2AGP1</accession>
<reference evidence="3 4" key="1">
    <citation type="submission" date="2019-06" db="EMBL/GenBank/DDBJ databases">
        <title>WGS assembly of Gossypium darwinii.</title>
        <authorList>
            <person name="Chen Z.J."/>
            <person name="Sreedasyam A."/>
            <person name="Ando A."/>
            <person name="Song Q."/>
            <person name="De L."/>
            <person name="Hulse-Kemp A."/>
            <person name="Ding M."/>
            <person name="Ye W."/>
            <person name="Kirkbride R."/>
            <person name="Jenkins J."/>
            <person name="Plott C."/>
            <person name="Lovell J."/>
            <person name="Lin Y.-M."/>
            <person name="Vaughn R."/>
            <person name="Liu B."/>
            <person name="Li W."/>
            <person name="Simpson S."/>
            <person name="Scheffler B."/>
            <person name="Saski C."/>
            <person name="Grover C."/>
            <person name="Hu G."/>
            <person name="Conover J."/>
            <person name="Carlson J."/>
            <person name="Shu S."/>
            <person name="Boston L."/>
            <person name="Williams M."/>
            <person name="Peterson D."/>
            <person name="Mcgee K."/>
            <person name="Jones D."/>
            <person name="Wendel J."/>
            <person name="Stelly D."/>
            <person name="Grimwood J."/>
            <person name="Schmutz J."/>
        </authorList>
    </citation>
    <scope>NUCLEOTIDE SEQUENCE [LARGE SCALE GENOMIC DNA]</scope>
    <source>
        <strain evidence="3">1808015.09</strain>
    </source>
</reference>
<evidence type="ECO:0000313" key="3">
    <source>
        <dbReference type="EMBL" id="TYG43490.1"/>
    </source>
</evidence>
<dbReference type="EMBL" id="CM017711">
    <property type="protein sequence ID" value="TYG43490.1"/>
    <property type="molecule type" value="Genomic_DNA"/>
</dbReference>
<keyword evidence="2" id="KW-1133">Transmembrane helix</keyword>
<dbReference type="AlphaFoldDB" id="A0A5D2AGP1"/>
<protein>
    <submittedName>
        <fullName evidence="3">Uncharacterized protein</fullName>
    </submittedName>
</protein>
<proteinExistence type="predicted"/>
<feature type="region of interest" description="Disordered" evidence="1">
    <location>
        <begin position="136"/>
        <end position="162"/>
    </location>
</feature>
<feature type="transmembrane region" description="Helical" evidence="2">
    <location>
        <begin position="77"/>
        <end position="96"/>
    </location>
</feature>
<name>A0A5D2AGP1_GOSDA</name>
<organism evidence="3 4">
    <name type="scientific">Gossypium darwinii</name>
    <name type="common">Darwin's cotton</name>
    <name type="synonym">Gossypium barbadense var. darwinii</name>
    <dbReference type="NCBI Taxonomy" id="34276"/>
    <lineage>
        <taxon>Eukaryota</taxon>
        <taxon>Viridiplantae</taxon>
        <taxon>Streptophyta</taxon>
        <taxon>Embryophyta</taxon>
        <taxon>Tracheophyta</taxon>
        <taxon>Spermatophyta</taxon>
        <taxon>Magnoliopsida</taxon>
        <taxon>eudicotyledons</taxon>
        <taxon>Gunneridae</taxon>
        <taxon>Pentapetalae</taxon>
        <taxon>rosids</taxon>
        <taxon>malvids</taxon>
        <taxon>Malvales</taxon>
        <taxon>Malvaceae</taxon>
        <taxon>Malvoideae</taxon>
        <taxon>Gossypium</taxon>
    </lineage>
</organism>
<keyword evidence="4" id="KW-1185">Reference proteome</keyword>
<keyword evidence="2" id="KW-0812">Transmembrane</keyword>